<name>A0A061EJW1_THECC</name>
<feature type="chain" id="PRO_5001597519" evidence="7">
    <location>
        <begin position="24"/>
        <end position="124"/>
    </location>
</feature>
<evidence type="ECO:0000256" key="1">
    <source>
        <dbReference type="ARBA" id="ARBA00004613"/>
    </source>
</evidence>
<protein>
    <submittedName>
        <fullName evidence="8">RALFL33, putative</fullName>
    </submittedName>
</protein>
<dbReference type="FunCoup" id="A0A061EJW1">
    <property type="interactions" value="26"/>
</dbReference>
<feature type="signal peptide" evidence="7">
    <location>
        <begin position="1"/>
        <end position="23"/>
    </location>
</feature>
<evidence type="ECO:0000256" key="6">
    <source>
        <dbReference type="ARBA" id="ARBA00023157"/>
    </source>
</evidence>
<keyword evidence="3" id="KW-0964">Secreted</keyword>
<organism evidence="8 9">
    <name type="scientific">Theobroma cacao</name>
    <name type="common">Cacao</name>
    <name type="synonym">Cocoa</name>
    <dbReference type="NCBI Taxonomy" id="3641"/>
    <lineage>
        <taxon>Eukaryota</taxon>
        <taxon>Viridiplantae</taxon>
        <taxon>Streptophyta</taxon>
        <taxon>Embryophyta</taxon>
        <taxon>Tracheophyta</taxon>
        <taxon>Spermatophyta</taxon>
        <taxon>Magnoliopsida</taxon>
        <taxon>eudicotyledons</taxon>
        <taxon>Gunneridae</taxon>
        <taxon>Pentapetalae</taxon>
        <taxon>rosids</taxon>
        <taxon>malvids</taxon>
        <taxon>Malvales</taxon>
        <taxon>Malvaceae</taxon>
        <taxon>Byttnerioideae</taxon>
        <taxon>Theobroma</taxon>
    </lineage>
</organism>
<proteinExistence type="inferred from homology"/>
<dbReference type="InterPro" id="IPR008801">
    <property type="entry name" value="RALF"/>
</dbReference>
<dbReference type="GO" id="GO:0040008">
    <property type="term" value="P:regulation of growth"/>
    <property type="evidence" value="ECO:0007669"/>
    <property type="project" value="UniProtKB-ARBA"/>
</dbReference>
<evidence type="ECO:0000313" key="9">
    <source>
        <dbReference type="Proteomes" id="UP000026915"/>
    </source>
</evidence>
<dbReference type="OMA" id="QECSEMV"/>
<keyword evidence="5 7" id="KW-0732">Signal</keyword>
<keyword evidence="9" id="KW-1185">Reference proteome</keyword>
<dbReference type="EMBL" id="CM001882">
    <property type="protein sequence ID" value="EOY05141.1"/>
    <property type="molecule type" value="Genomic_DNA"/>
</dbReference>
<dbReference type="Proteomes" id="UP000026915">
    <property type="component" value="Chromosome 4"/>
</dbReference>
<comment type="subcellular location">
    <subcellularLocation>
        <location evidence="1">Secreted</location>
    </subcellularLocation>
</comment>
<dbReference type="HOGENOM" id="CLU_127895_0_1_1"/>
<sequence length="124" mass="14208">MPILRPLITILSLSFLFFQTCDAVSILDLNNALKHSEVDVMVPRVCNNKLEDCLEEQEMESESNRRVLVMQRRYISYETLRRDMVPCAKPGASYYDCNAGQANPYNRGCEVITRCARGIKDIKT</sequence>
<dbReference type="GO" id="GO:0019722">
    <property type="term" value="P:calcium-mediated signaling"/>
    <property type="evidence" value="ECO:0000318"/>
    <property type="project" value="GO_Central"/>
</dbReference>
<evidence type="ECO:0000313" key="8">
    <source>
        <dbReference type="EMBL" id="EOY05141.1"/>
    </source>
</evidence>
<dbReference type="InParanoid" id="A0A061EJW1"/>
<dbReference type="GO" id="GO:0005179">
    <property type="term" value="F:hormone activity"/>
    <property type="evidence" value="ECO:0007669"/>
    <property type="project" value="UniProtKB-KW"/>
</dbReference>
<gene>
    <name evidence="8" type="ORF">TCM_020225</name>
</gene>
<keyword evidence="4" id="KW-0372">Hormone</keyword>
<dbReference type="PANTHER" id="PTHR33136">
    <property type="entry name" value="RAPID ALKALINIZATION FACTOR-LIKE"/>
    <property type="match status" value="1"/>
</dbReference>
<dbReference type="eggNOG" id="ENOG502S4CN">
    <property type="taxonomic scope" value="Eukaryota"/>
</dbReference>
<evidence type="ECO:0000256" key="5">
    <source>
        <dbReference type="ARBA" id="ARBA00022729"/>
    </source>
</evidence>
<evidence type="ECO:0000256" key="3">
    <source>
        <dbReference type="ARBA" id="ARBA00022525"/>
    </source>
</evidence>
<evidence type="ECO:0000256" key="4">
    <source>
        <dbReference type="ARBA" id="ARBA00022702"/>
    </source>
</evidence>
<accession>A0A061EJW1</accession>
<evidence type="ECO:0000256" key="2">
    <source>
        <dbReference type="ARBA" id="ARBA00009178"/>
    </source>
</evidence>
<comment type="similarity">
    <text evidence="2">Belongs to the plant rapid alkalinization factor (RALF) family.</text>
</comment>
<dbReference type="Gramene" id="EOY05141">
    <property type="protein sequence ID" value="EOY05141"/>
    <property type="gene ID" value="TCM_020225"/>
</dbReference>
<dbReference type="AlphaFoldDB" id="A0A061EJW1"/>
<dbReference type="PANTHER" id="PTHR33136:SF36">
    <property type="entry name" value="PROTEIN RALF-LIKE 31"/>
    <property type="match status" value="1"/>
</dbReference>
<keyword evidence="6" id="KW-1015">Disulfide bond</keyword>
<dbReference type="Pfam" id="PF05498">
    <property type="entry name" value="RALF"/>
    <property type="match status" value="1"/>
</dbReference>
<dbReference type="GO" id="GO:0005576">
    <property type="term" value="C:extracellular region"/>
    <property type="evidence" value="ECO:0007669"/>
    <property type="project" value="UniProtKB-SubCell"/>
</dbReference>
<reference evidence="8 9" key="1">
    <citation type="journal article" date="2013" name="Genome Biol.">
        <title>The genome sequence of the most widely cultivated cacao type and its use to identify candidate genes regulating pod color.</title>
        <authorList>
            <person name="Motamayor J.C."/>
            <person name="Mockaitis K."/>
            <person name="Schmutz J."/>
            <person name="Haiminen N."/>
            <person name="Iii D.L."/>
            <person name="Cornejo O."/>
            <person name="Findley S.D."/>
            <person name="Zheng P."/>
            <person name="Utro F."/>
            <person name="Royaert S."/>
            <person name="Saski C."/>
            <person name="Jenkins J."/>
            <person name="Podicheti R."/>
            <person name="Zhao M."/>
            <person name="Scheffler B.E."/>
            <person name="Stack J.C."/>
            <person name="Feltus F.A."/>
            <person name="Mustiga G.M."/>
            <person name="Amores F."/>
            <person name="Phillips W."/>
            <person name="Marelli J.P."/>
            <person name="May G.D."/>
            <person name="Shapiro H."/>
            <person name="Ma J."/>
            <person name="Bustamante C.D."/>
            <person name="Schnell R.J."/>
            <person name="Main D."/>
            <person name="Gilbert D."/>
            <person name="Parida L."/>
            <person name="Kuhn D.N."/>
        </authorList>
    </citation>
    <scope>NUCLEOTIDE SEQUENCE [LARGE SCALE GENOMIC DNA]</scope>
    <source>
        <strain evidence="9">cv. Matina 1-6</strain>
    </source>
</reference>
<evidence type="ECO:0000256" key="7">
    <source>
        <dbReference type="SAM" id="SignalP"/>
    </source>
</evidence>